<sequence>MLQWPTPEYLPKYLCGRTTTKERQDDEDLRTFIMSLVIYPHRLLLFTTLLDILCLSQVPSINVTAL</sequence>
<gene>
    <name evidence="1" type="ORF">AB6A40_008829</name>
</gene>
<accession>A0ABD6ERE5</accession>
<dbReference type="Proteomes" id="UP001608902">
    <property type="component" value="Unassembled WGS sequence"/>
</dbReference>
<name>A0ABD6ERE5_9BILA</name>
<organism evidence="1 2">
    <name type="scientific">Gnathostoma spinigerum</name>
    <dbReference type="NCBI Taxonomy" id="75299"/>
    <lineage>
        <taxon>Eukaryota</taxon>
        <taxon>Metazoa</taxon>
        <taxon>Ecdysozoa</taxon>
        <taxon>Nematoda</taxon>
        <taxon>Chromadorea</taxon>
        <taxon>Rhabditida</taxon>
        <taxon>Spirurina</taxon>
        <taxon>Gnathostomatomorpha</taxon>
        <taxon>Gnathostomatoidea</taxon>
        <taxon>Gnathostomatidae</taxon>
        <taxon>Gnathostoma</taxon>
    </lineage>
</organism>
<dbReference type="EMBL" id="JBGFUD010008529">
    <property type="protein sequence ID" value="MFH4982120.1"/>
    <property type="molecule type" value="Genomic_DNA"/>
</dbReference>
<reference evidence="1 2" key="1">
    <citation type="submission" date="2024-08" db="EMBL/GenBank/DDBJ databases">
        <title>Gnathostoma spinigerum genome.</title>
        <authorList>
            <person name="Gonzalez-Bertolin B."/>
            <person name="Monzon S."/>
            <person name="Zaballos A."/>
            <person name="Jimenez P."/>
            <person name="Dekumyoy P."/>
            <person name="Varona S."/>
            <person name="Cuesta I."/>
            <person name="Sumanam S."/>
            <person name="Adisakwattana P."/>
            <person name="Gasser R.B."/>
            <person name="Hernandez-Gonzalez A."/>
            <person name="Young N.D."/>
            <person name="Perteguer M.J."/>
        </authorList>
    </citation>
    <scope>NUCLEOTIDE SEQUENCE [LARGE SCALE GENOMIC DNA]</scope>
    <source>
        <strain evidence="1">AL3</strain>
        <tissue evidence="1">Liver</tissue>
    </source>
</reference>
<evidence type="ECO:0000313" key="1">
    <source>
        <dbReference type="EMBL" id="MFH4982120.1"/>
    </source>
</evidence>
<dbReference type="AlphaFoldDB" id="A0ABD6ERE5"/>
<proteinExistence type="predicted"/>
<keyword evidence="2" id="KW-1185">Reference proteome</keyword>
<evidence type="ECO:0000313" key="2">
    <source>
        <dbReference type="Proteomes" id="UP001608902"/>
    </source>
</evidence>
<protein>
    <submittedName>
        <fullName evidence="1">Uncharacterized protein</fullName>
    </submittedName>
</protein>
<comment type="caution">
    <text evidence="1">The sequence shown here is derived from an EMBL/GenBank/DDBJ whole genome shotgun (WGS) entry which is preliminary data.</text>
</comment>